<protein>
    <submittedName>
        <fullName evidence="1">Endospore coat-associated protein</fullName>
    </submittedName>
</protein>
<name>A0A098M271_9BACL</name>
<dbReference type="eggNOG" id="COG0189">
    <property type="taxonomic scope" value="Bacteria"/>
</dbReference>
<dbReference type="SUPFAM" id="SSF56059">
    <property type="entry name" value="Glutathione synthetase ATP-binding domain-like"/>
    <property type="match status" value="1"/>
</dbReference>
<evidence type="ECO:0000313" key="2">
    <source>
        <dbReference type="Proteomes" id="UP000029734"/>
    </source>
</evidence>
<reference evidence="1 2" key="1">
    <citation type="submission" date="2014-08" db="EMBL/GenBank/DDBJ databases">
        <authorList>
            <person name="den Bakker H.C."/>
        </authorList>
    </citation>
    <scope>NUCLEOTIDE SEQUENCE [LARGE SCALE GENOMIC DNA]</scope>
    <source>
        <strain evidence="1 2">DSM 18334</strain>
    </source>
</reference>
<sequence>MSTRIPDENKPVIAILTTSDKERKFCGNRNNFRDIIKTGRDLGYLVYVVTVRDLKLESRVVAGYIPLPGSKLWSSIAVPLPQIIYNRIPTRELEERPAVARKIAQCLEHPDIVLYNPYFFNKWHLFEWLKGSRATSKHVPQTRRLKSSRTLSVMLKNHNSLYLKPENGKAGKGIMRLQYLGDSLLPYRLQIQGGKRNLTYKSASLERMWARIGREKAPELYIVQQAIELTTHRGRPFDLRVLLQKNGRGSWAVTGVGARLAGARSITTHVPRGGSIEEPFSMLEGTFGNDRAAAILKSVPTTALLIARQIERACEYTLGEMSMDLGVDENGGLWFFEANSRPMKFDEPAIRKLSLERIFQYSQYLNHQMTRNTELRK</sequence>
<dbReference type="Pfam" id="PF14398">
    <property type="entry name" value="ATPgrasp_YheCD"/>
    <property type="match status" value="1"/>
</dbReference>
<evidence type="ECO:0000313" key="1">
    <source>
        <dbReference type="EMBL" id="KGE16270.1"/>
    </source>
</evidence>
<keyword evidence="2" id="KW-1185">Reference proteome</keyword>
<comment type="caution">
    <text evidence="1">The sequence shown here is derived from an EMBL/GenBank/DDBJ whole genome shotgun (WGS) entry which is preliminary data.</text>
</comment>
<reference evidence="1 2" key="2">
    <citation type="submission" date="2014-10" db="EMBL/GenBank/DDBJ databases">
        <title>Comparative genomics of the Paenibacillus odorifer group.</title>
        <authorList>
            <person name="Tsai Y.-C."/>
            <person name="Martin N."/>
            <person name="Korlach J."/>
            <person name="Wiedmann M."/>
        </authorList>
    </citation>
    <scope>NUCLEOTIDE SEQUENCE [LARGE SCALE GENOMIC DNA]</scope>
    <source>
        <strain evidence="1 2">DSM 18334</strain>
    </source>
</reference>
<dbReference type="STRING" id="268407.PWYN_16070"/>
<organism evidence="1 2">
    <name type="scientific">Paenibacillus wynnii</name>
    <dbReference type="NCBI Taxonomy" id="268407"/>
    <lineage>
        <taxon>Bacteria</taxon>
        <taxon>Bacillati</taxon>
        <taxon>Bacillota</taxon>
        <taxon>Bacilli</taxon>
        <taxon>Bacillales</taxon>
        <taxon>Paenibacillaceae</taxon>
        <taxon>Paenibacillus</taxon>
    </lineage>
</organism>
<dbReference type="AlphaFoldDB" id="A0A098M271"/>
<accession>A0A098M271</accession>
<dbReference type="InterPro" id="IPR026838">
    <property type="entry name" value="YheC/D"/>
</dbReference>
<dbReference type="EMBL" id="JQCR01000003">
    <property type="protein sequence ID" value="KGE16270.1"/>
    <property type="molecule type" value="Genomic_DNA"/>
</dbReference>
<dbReference type="OrthoDB" id="7869153at2"/>
<gene>
    <name evidence="1" type="ORF">PWYN_16070</name>
</gene>
<dbReference type="Proteomes" id="UP000029734">
    <property type="component" value="Unassembled WGS sequence"/>
</dbReference>
<dbReference type="RefSeq" id="WP_036653932.1">
    <property type="nucleotide sequence ID" value="NZ_JQCR01000003.1"/>
</dbReference>
<proteinExistence type="predicted"/>